<comment type="catalytic activity">
    <reaction evidence="1">
        <text>ATP + protein L-histidine = ADP + protein N-phospho-L-histidine.</text>
        <dbReference type="EC" id="2.7.13.3"/>
    </reaction>
</comment>
<dbReference type="Gene3D" id="1.10.10.10">
    <property type="entry name" value="Winged helix-like DNA-binding domain superfamily/Winged helix DNA-binding domain"/>
    <property type="match status" value="1"/>
</dbReference>
<evidence type="ECO:0000313" key="9">
    <source>
        <dbReference type="Proteomes" id="UP000292118"/>
    </source>
</evidence>
<dbReference type="Pfam" id="PF03861">
    <property type="entry name" value="ANTAR"/>
    <property type="match status" value="1"/>
</dbReference>
<dbReference type="Proteomes" id="UP000292118">
    <property type="component" value="Chromosome"/>
</dbReference>
<dbReference type="InterPro" id="IPR000014">
    <property type="entry name" value="PAS"/>
</dbReference>
<dbReference type="RefSeq" id="WP_129188868.1">
    <property type="nucleotide sequence ID" value="NZ_CP035493.1"/>
</dbReference>
<proteinExistence type="predicted"/>
<dbReference type="Gene3D" id="3.30.450.20">
    <property type="entry name" value="PAS domain"/>
    <property type="match status" value="1"/>
</dbReference>
<evidence type="ECO:0000256" key="3">
    <source>
        <dbReference type="ARBA" id="ARBA00022553"/>
    </source>
</evidence>
<protein>
    <recommendedName>
        <fullName evidence="2">histidine kinase</fullName>
        <ecNumber evidence="2">2.7.13.3</ecNumber>
    </recommendedName>
</protein>
<dbReference type="PANTHER" id="PTHR43304:SF1">
    <property type="entry name" value="PAC DOMAIN-CONTAINING PROTEIN"/>
    <property type="match status" value="1"/>
</dbReference>
<gene>
    <name evidence="8" type="ORF">ET471_12755</name>
</gene>
<evidence type="ECO:0000256" key="4">
    <source>
        <dbReference type="ARBA" id="ARBA00022679"/>
    </source>
</evidence>
<dbReference type="InterPro" id="IPR011006">
    <property type="entry name" value="CheY-like_superfamily"/>
</dbReference>
<evidence type="ECO:0000259" key="7">
    <source>
        <dbReference type="PROSITE" id="PS50921"/>
    </source>
</evidence>
<dbReference type="GO" id="GO:0003723">
    <property type="term" value="F:RNA binding"/>
    <property type="evidence" value="ECO:0007669"/>
    <property type="project" value="InterPro"/>
</dbReference>
<reference evidence="8 9" key="1">
    <citation type="submission" date="2019-01" db="EMBL/GenBank/DDBJ databases">
        <title>Genome sequencing of strain FW10M-9.</title>
        <authorList>
            <person name="Heo J."/>
            <person name="Kim S.-J."/>
            <person name="Kim J.-S."/>
            <person name="Hong S.-B."/>
            <person name="Kwon S.-W."/>
        </authorList>
    </citation>
    <scope>NUCLEOTIDE SEQUENCE [LARGE SCALE GENOMIC DNA]</scope>
    <source>
        <strain evidence="8 9">FW10M-9</strain>
    </source>
</reference>
<dbReference type="SMART" id="SM01012">
    <property type="entry name" value="ANTAR"/>
    <property type="match status" value="1"/>
</dbReference>
<dbReference type="EC" id="2.7.13.3" evidence="2"/>
<dbReference type="InterPro" id="IPR013655">
    <property type="entry name" value="PAS_fold_3"/>
</dbReference>
<accession>A0A4P6F7F7</accession>
<dbReference type="GO" id="GO:0004673">
    <property type="term" value="F:protein histidine kinase activity"/>
    <property type="evidence" value="ECO:0007669"/>
    <property type="project" value="UniProtKB-EC"/>
</dbReference>
<dbReference type="InterPro" id="IPR035965">
    <property type="entry name" value="PAS-like_dom_sf"/>
</dbReference>
<organism evidence="8 9">
    <name type="scientific">Xylanimonas protaetiae</name>
    <dbReference type="NCBI Taxonomy" id="2509457"/>
    <lineage>
        <taxon>Bacteria</taxon>
        <taxon>Bacillati</taxon>
        <taxon>Actinomycetota</taxon>
        <taxon>Actinomycetes</taxon>
        <taxon>Micrococcales</taxon>
        <taxon>Promicromonosporaceae</taxon>
        <taxon>Xylanimonas</taxon>
    </lineage>
</organism>
<keyword evidence="9" id="KW-1185">Reference proteome</keyword>
<evidence type="ECO:0000259" key="6">
    <source>
        <dbReference type="PROSITE" id="PS50112"/>
    </source>
</evidence>
<dbReference type="AlphaFoldDB" id="A0A4P6F7F7"/>
<keyword evidence="4" id="KW-0808">Transferase</keyword>
<dbReference type="SUPFAM" id="SSF52172">
    <property type="entry name" value="CheY-like"/>
    <property type="match status" value="1"/>
</dbReference>
<dbReference type="SUPFAM" id="SSF55785">
    <property type="entry name" value="PYP-like sensor domain (PAS domain)"/>
    <property type="match status" value="1"/>
</dbReference>
<evidence type="ECO:0000256" key="5">
    <source>
        <dbReference type="ARBA" id="ARBA00022777"/>
    </source>
</evidence>
<sequence length="210" mass="22420">MASTPHELHGALTGGLAYRTGEFRYDVGSDSWWWSDEVFRMHGFEPGEVVPTTAMILAHKHPEDRERVAGALASTSLHGGTFGSVHRILDATGAERVLGTIGEAHLSDDGSVVDITGHFVDVTGSVQRFAADEATRQIRAADAHRAVIDQATGVLVHHTGSTPGEAFDLLRETSMRTNVKLRDLARKVVDAAAAGDTEVLDTLTLLAGEA</sequence>
<dbReference type="PROSITE" id="PS50921">
    <property type="entry name" value="ANTAR"/>
    <property type="match status" value="1"/>
</dbReference>
<evidence type="ECO:0000313" key="8">
    <source>
        <dbReference type="EMBL" id="QAY70783.1"/>
    </source>
</evidence>
<dbReference type="PROSITE" id="PS50112">
    <property type="entry name" value="PAS"/>
    <property type="match status" value="1"/>
</dbReference>
<dbReference type="OrthoDB" id="3787288at2"/>
<name>A0A4P6F7F7_9MICO</name>
<dbReference type="InterPro" id="IPR005561">
    <property type="entry name" value="ANTAR"/>
</dbReference>
<dbReference type="EMBL" id="CP035493">
    <property type="protein sequence ID" value="QAY70783.1"/>
    <property type="molecule type" value="Genomic_DNA"/>
</dbReference>
<dbReference type="PANTHER" id="PTHR43304">
    <property type="entry name" value="PHYTOCHROME-LIKE PROTEIN CPH1"/>
    <property type="match status" value="1"/>
</dbReference>
<keyword evidence="5" id="KW-0418">Kinase</keyword>
<evidence type="ECO:0000256" key="2">
    <source>
        <dbReference type="ARBA" id="ARBA00012438"/>
    </source>
</evidence>
<feature type="domain" description="ANTAR" evidence="7">
    <location>
        <begin position="128"/>
        <end position="189"/>
    </location>
</feature>
<evidence type="ECO:0000256" key="1">
    <source>
        <dbReference type="ARBA" id="ARBA00000085"/>
    </source>
</evidence>
<dbReference type="InterPro" id="IPR036388">
    <property type="entry name" value="WH-like_DNA-bd_sf"/>
</dbReference>
<feature type="domain" description="PAS" evidence="6">
    <location>
        <begin position="34"/>
        <end position="80"/>
    </location>
</feature>
<dbReference type="InterPro" id="IPR052162">
    <property type="entry name" value="Sensor_kinase/Photoreceptor"/>
</dbReference>
<dbReference type="Pfam" id="PF08447">
    <property type="entry name" value="PAS_3"/>
    <property type="match status" value="1"/>
</dbReference>
<keyword evidence="3" id="KW-0597">Phosphoprotein</keyword>
<dbReference type="KEGG" id="xya:ET471_12755"/>